<keyword evidence="2" id="KW-1185">Reference proteome</keyword>
<reference evidence="1 2" key="1">
    <citation type="submission" date="2013-06" db="EMBL/GenBank/DDBJ databases">
        <authorList>
            <person name="Weinstock G."/>
            <person name="Sodergren E."/>
            <person name="Lobos E.A."/>
            <person name="Fulton L."/>
            <person name="Fulton R."/>
            <person name="Courtney L."/>
            <person name="Fronick C."/>
            <person name="O'Laughlin M."/>
            <person name="Godfrey J."/>
            <person name="Wilson R.M."/>
            <person name="Miner T."/>
            <person name="Farmer C."/>
            <person name="Delehaunty K."/>
            <person name="Cordes M."/>
            <person name="Minx P."/>
            <person name="Tomlinson C."/>
            <person name="Chen J."/>
            <person name="Wollam A."/>
            <person name="Pepin K.H."/>
            <person name="Bhonagiri V."/>
            <person name="Zhang X."/>
            <person name="Warren W."/>
            <person name="Mitreva M."/>
            <person name="Mardis E.R."/>
            <person name="Wilson R.K."/>
        </authorList>
    </citation>
    <scope>NUCLEOTIDE SEQUENCE [LARGE SCALE GENOMIC DNA]</scope>
    <source>
        <strain evidence="1 2">ATCC 29099</strain>
    </source>
</reference>
<proteinExistence type="predicted"/>
<dbReference type="PATRIC" id="fig|1256908.3.peg.3067"/>
<accession>U2PA06</accession>
<evidence type="ECO:0000313" key="1">
    <source>
        <dbReference type="EMBL" id="ERK40941.1"/>
    </source>
</evidence>
<dbReference type="HOGENOM" id="CLU_1370381_0_0_9"/>
<protein>
    <submittedName>
        <fullName evidence="1">Uncharacterized protein</fullName>
    </submittedName>
</protein>
<gene>
    <name evidence="1" type="ORF">HMPREF0373_03353</name>
</gene>
<sequence length="199" mass="23288">MFSNAKELGKYKSQFSISDPNELLQVVQTLSQFGEKYQNDVYDPKTYEDAKQYEDLRLENMNTEAFTVYGVIGGGIKSQMMYKVYPNTFPNRSRNAIWALWYLTDKKTFGCKTDSEFLMIDVGKSFTQQNYFYPYKLFAFYAFEIYKLLRDKATELGAYIDTDYRYVIVDSFLSFVENVHDEETSFLKAQIRDGGRGFA</sequence>
<name>U2PA06_EUBRA</name>
<dbReference type="Proteomes" id="UP000016608">
    <property type="component" value="Unassembled WGS sequence"/>
</dbReference>
<dbReference type="eggNOG" id="ENOG502ZBS0">
    <property type="taxonomic scope" value="Bacteria"/>
</dbReference>
<organism evidence="1 2">
    <name type="scientific">Eubacterium ramulus ATCC 29099</name>
    <dbReference type="NCBI Taxonomy" id="1256908"/>
    <lineage>
        <taxon>Bacteria</taxon>
        <taxon>Bacillati</taxon>
        <taxon>Bacillota</taxon>
        <taxon>Clostridia</taxon>
        <taxon>Eubacteriales</taxon>
        <taxon>Eubacteriaceae</taxon>
        <taxon>Eubacterium</taxon>
    </lineage>
</organism>
<comment type="caution">
    <text evidence="1">The sequence shown here is derived from an EMBL/GenBank/DDBJ whole genome shotgun (WGS) entry which is preliminary data.</text>
</comment>
<dbReference type="AlphaFoldDB" id="U2PA06"/>
<dbReference type="EMBL" id="AWVJ01000210">
    <property type="protein sequence ID" value="ERK40941.1"/>
    <property type="molecule type" value="Genomic_DNA"/>
</dbReference>
<evidence type="ECO:0000313" key="2">
    <source>
        <dbReference type="Proteomes" id="UP000016608"/>
    </source>
</evidence>